<evidence type="ECO:0000256" key="1">
    <source>
        <dbReference type="ARBA" id="ARBA00004496"/>
    </source>
</evidence>
<dbReference type="VEuPathDB" id="VectorBase:AARA011481"/>
<dbReference type="Gene3D" id="1.20.58.740">
    <property type="match status" value="1"/>
</dbReference>
<dbReference type="EMBL" id="APCN01004965">
    <property type="status" value="NOT_ANNOTATED_CDS"/>
    <property type="molecule type" value="Genomic_DNA"/>
</dbReference>
<feature type="compositionally biased region" description="Basic residues" evidence="8">
    <location>
        <begin position="1850"/>
        <end position="1863"/>
    </location>
</feature>
<dbReference type="PROSITE" id="PS50002">
    <property type="entry name" value="SH3"/>
    <property type="match status" value="1"/>
</dbReference>
<dbReference type="Pfam" id="PF16172">
    <property type="entry name" value="DOCK_N"/>
    <property type="match status" value="1"/>
</dbReference>
<dbReference type="GO" id="GO:0005886">
    <property type="term" value="C:plasma membrane"/>
    <property type="evidence" value="ECO:0007669"/>
    <property type="project" value="TreeGrafter"/>
</dbReference>
<dbReference type="Gene3D" id="1.20.1270.350">
    <property type="entry name" value="Dedicator of cytokinesis N-terminal subdomain"/>
    <property type="match status" value="1"/>
</dbReference>
<evidence type="ECO:0000256" key="2">
    <source>
        <dbReference type="ARBA" id="ARBA00022443"/>
    </source>
</evidence>
<keyword evidence="5" id="KW-0344">Guanine-nucleotide releasing factor</keyword>
<dbReference type="Pfam" id="PF06920">
    <property type="entry name" value="DHR-2_Lobe_A"/>
    <property type="match status" value="1"/>
</dbReference>
<dbReference type="GO" id="GO:0031267">
    <property type="term" value="F:small GTPase binding"/>
    <property type="evidence" value="ECO:0007669"/>
    <property type="project" value="TreeGrafter"/>
</dbReference>
<dbReference type="PANTHER" id="PTHR45653">
    <property type="entry name" value="DEDICATOR OF CYTOKINESIS"/>
    <property type="match status" value="1"/>
</dbReference>
<dbReference type="InterPro" id="IPR026791">
    <property type="entry name" value="DOCK"/>
</dbReference>
<dbReference type="SUPFAM" id="SSF50044">
    <property type="entry name" value="SH3-domain"/>
    <property type="match status" value="1"/>
</dbReference>
<keyword evidence="3" id="KW-0963">Cytoplasm</keyword>
<feature type="region of interest" description="Disordered" evidence="8">
    <location>
        <begin position="2108"/>
        <end position="2142"/>
    </location>
</feature>
<dbReference type="InterPro" id="IPR001452">
    <property type="entry name" value="SH3_domain"/>
</dbReference>
<proteinExistence type="inferred from homology"/>
<organism evidence="9 10">
    <name type="scientific">Anopheles arabiensis</name>
    <name type="common">Mosquito</name>
    <dbReference type="NCBI Taxonomy" id="7173"/>
    <lineage>
        <taxon>Eukaryota</taxon>
        <taxon>Metazoa</taxon>
        <taxon>Ecdysozoa</taxon>
        <taxon>Arthropoda</taxon>
        <taxon>Hexapoda</taxon>
        <taxon>Insecta</taxon>
        <taxon>Pterygota</taxon>
        <taxon>Neoptera</taxon>
        <taxon>Endopterygota</taxon>
        <taxon>Diptera</taxon>
        <taxon>Nematocera</taxon>
        <taxon>Culicoidea</taxon>
        <taxon>Culicidae</taxon>
        <taxon>Anophelinae</taxon>
        <taxon>Anopheles</taxon>
    </lineage>
</organism>
<dbReference type="InterPro" id="IPR027357">
    <property type="entry name" value="DOCKER_dom"/>
</dbReference>
<protein>
    <recommendedName>
        <fullName evidence="11">Dedicator of cytokinesis</fullName>
    </recommendedName>
</protein>
<evidence type="ECO:0000256" key="4">
    <source>
        <dbReference type="ARBA" id="ARBA00022553"/>
    </source>
</evidence>
<dbReference type="InterPro" id="IPR047026">
    <property type="entry name" value="DOCK1_C2"/>
</dbReference>
<dbReference type="InterPro" id="IPR046769">
    <property type="entry name" value="DOCKER_Lobe_A"/>
</dbReference>
<feature type="compositionally biased region" description="Gly residues" evidence="8">
    <location>
        <begin position="334"/>
        <end position="343"/>
    </location>
</feature>
<dbReference type="InterPro" id="IPR035892">
    <property type="entry name" value="C2_domain_sf"/>
</dbReference>
<dbReference type="Gene3D" id="2.60.40.150">
    <property type="entry name" value="C2 domain"/>
    <property type="match status" value="1"/>
</dbReference>
<dbReference type="CDD" id="cd08694">
    <property type="entry name" value="C2_Dock-A"/>
    <property type="match status" value="1"/>
</dbReference>
<dbReference type="GO" id="GO:0005085">
    <property type="term" value="F:guanyl-nucleotide exchange factor activity"/>
    <property type="evidence" value="ECO:0007669"/>
    <property type="project" value="UniProtKB-KW"/>
</dbReference>
<dbReference type="VEuPathDB" id="VectorBase:AARA21_008126"/>
<dbReference type="Pfam" id="PF20422">
    <property type="entry name" value="DHR-2_Lobe_B"/>
    <property type="match status" value="1"/>
</dbReference>
<dbReference type="PROSITE" id="PS51650">
    <property type="entry name" value="C2_DOCK"/>
    <property type="match status" value="1"/>
</dbReference>
<feature type="region of interest" description="Disordered" evidence="8">
    <location>
        <begin position="1744"/>
        <end position="1787"/>
    </location>
</feature>
<feature type="compositionally biased region" description="Low complexity" evidence="8">
    <location>
        <begin position="2047"/>
        <end position="2062"/>
    </location>
</feature>
<feature type="compositionally biased region" description="Polar residues" evidence="8">
    <location>
        <begin position="1871"/>
        <end position="1897"/>
    </location>
</feature>
<comment type="similarity">
    <text evidence="7">Belongs to the DOCK family.</text>
</comment>
<dbReference type="Gene3D" id="1.25.40.410">
    <property type="match status" value="1"/>
</dbReference>
<dbReference type="Pfam" id="PF20421">
    <property type="entry name" value="DHR-2_Lobe_C"/>
    <property type="match status" value="1"/>
</dbReference>
<dbReference type="GO" id="GO:0007520">
    <property type="term" value="P:myoblast fusion"/>
    <property type="evidence" value="ECO:0007669"/>
    <property type="project" value="TreeGrafter"/>
</dbReference>
<dbReference type="InterPro" id="IPR046773">
    <property type="entry name" value="DOCKER_Lobe_C"/>
</dbReference>
<evidence type="ECO:0000256" key="8">
    <source>
        <dbReference type="SAM" id="MobiDB-lite"/>
    </source>
</evidence>
<feature type="compositionally biased region" description="Polar residues" evidence="8">
    <location>
        <begin position="1746"/>
        <end position="1787"/>
    </location>
</feature>
<evidence type="ECO:0000313" key="9">
    <source>
        <dbReference type="EnsemblMetazoa" id="AARA011481-PB"/>
    </source>
</evidence>
<evidence type="ECO:0008006" key="11">
    <source>
        <dbReference type="Google" id="ProtNLM"/>
    </source>
</evidence>
<dbReference type="PANTHER" id="PTHR45653:SF10">
    <property type="entry name" value="MYOBLAST CITY, ISOFORM B"/>
    <property type="match status" value="1"/>
</dbReference>
<dbReference type="SMART" id="SM00326">
    <property type="entry name" value="SH3"/>
    <property type="match status" value="1"/>
</dbReference>
<evidence type="ECO:0000256" key="7">
    <source>
        <dbReference type="PROSITE-ProRule" id="PRU00983"/>
    </source>
</evidence>
<dbReference type="GO" id="GO:0007264">
    <property type="term" value="P:small GTPase-mediated signal transduction"/>
    <property type="evidence" value="ECO:0007669"/>
    <property type="project" value="InterPro"/>
</dbReference>
<dbReference type="EMBL" id="APCN01004964">
    <property type="status" value="NOT_ANNOTATED_CDS"/>
    <property type="molecule type" value="Genomic_DNA"/>
</dbReference>
<dbReference type="InterPro" id="IPR027007">
    <property type="entry name" value="C2_DOCK-type_domain"/>
</dbReference>
<dbReference type="InterPro" id="IPR043162">
    <property type="entry name" value="DOCK_C_lobe_C"/>
</dbReference>
<feature type="compositionally biased region" description="Polar residues" evidence="8">
    <location>
        <begin position="1838"/>
        <end position="1848"/>
    </location>
</feature>
<feature type="compositionally biased region" description="Low complexity" evidence="8">
    <location>
        <begin position="344"/>
        <end position="360"/>
    </location>
</feature>
<feature type="region of interest" description="Disordered" evidence="8">
    <location>
        <begin position="1838"/>
        <end position="2062"/>
    </location>
</feature>
<dbReference type="InterPro" id="IPR043161">
    <property type="entry name" value="DOCK_C_lobe_A"/>
</dbReference>
<sequence length="2142" mass="241803">MTVWSRVPSALLAVAKANYTALEKQHHIDLDVGDTVVIEQESYHWYYGCNSCSGATGIFPKAYVHLVESKTSRDGDLVIKRSEIVEEITTVLREWQYLYRRLYLSTHPSFKLIQSKMLELIRLRSQLLSGNLPVDEMKNIKLKATSEIDTGNKILNLDMVVRDDGGNIVDIERTSTTQLYEHHLNAVDRIKRANTSSSKNRNLDIVNRHSHNLLLSVHNFVCRLSEDTEILFTLYDGDEMRAITENYVVKWSRQGMAADLDQFNNIKVLFTDLSGNDLSRNKIYLVAYVVRIGAMDGKDTDLRRSSMANSTGSGSYKSHRNHLTTQMSNPSSPGPGGGAGGGSSTSSSGTPSIGSCHSSSASNEFHMRRPFGVATLDLQPIIKRSEDFKSDTQLKMPFIPCEKEPLETTLRKLITNKDLGEKSDAAIWISVDILFGDIKQVRDEYPHLVLGNVTFARKMGFPEVIFPGDVRNDLYLTLVSGEFSKGSKSSDKNIEVTAYVCNKHGVAIPGVISYGGGGNALNEYKSVIYYHEDRPKWGETFKIDVPIEEFKQCHLRFTFKHRSSNEAKDRSEKPFGLSYVRLMNDDGTTLQHKRHTLLVYKIDHKKYDDETQFNYLSLPSLAEELPNGSSKPSTSGFSLASKDSFIIETNLCSTKLTQNVDILGLLNWSSRKEKMEESLNALMNVRCEEVVKFLQDILDALFNILVSNDDPAKYDNLVFKCLLRLIEIVYDLKYQHFQSVLDLYINESFSATLAYEKLINVVQTHIRNAINNISKDRAMANIYTVNENDEALYRTTKYLQYIMKFIIRSRLLFANLNQDKDRELFVANLEELLESFSELIKYQNDLLKSQGALLKYLHIIASDLMQVYDPVKLSQKIVDIITNVPTGRLNQSKMTCIKDVVDSKLFKLPKCRAILLPVFCRQIKDKLESKEEGDFMFDIRQQEKNLTKAARVLGESKSQLHTRETTAKTKVAECVNIMNNMLELLFQSEEDIGPVDSDIRDIMLILLRTVIQSSIAMDRSNPLVGNLVAIMLGIFRSMTEAHYQCYVRSFLTSYDLLDFLTEILLVFQELVSKPVFPIDWLDMIMHQNMVILGSLRHFAAIIMDQFFSPFEKQVWSNYFQCSITFLTQPALQLNLFSKTKQSVIRSTYRDIRRETVFEIRKMWFNLGEHKIMFVPRLVGPILEMSMIPEEDLRRATIPIFFDMMQCEYYSSKYAMESYGDTKRNTAHIKGNFNDFEKEIIEKLDHYIEGGYGDAEYKDLFYEIMHESCSNHATLQTYGVQCVQVLTRLMEKLLEYRCLIHDESKENRMACTVSLLQFYSDVNRKEMYIRYVDKLYELHMEFDNFTEAAYTLKLHSNELNWDETPLSLLLKSKRHYCCPTHRTLKVQLYRSMIDLFDKGKMWECAIDLCKELAQQYENEVYDYLSLSELYKKMSQFYENILRTTRYESIYYRVTFYGAGFPEFLRNKEFVYRGNEYEDAGSFNMRILSQHPRAELLTTLTPGPEIRECEGQFIQIVKVDPVSQDIRFGGKNTQTIASNIVKFYKSNNVSEFQFSRPIRESGVSGDDIAGTSYERTIMRTTDPLPGILRWFPVKSTETIMISPIEMAIETVDAKNRAIRELVLEHQNDPRIPVHSLSAIIKGVVDAAINGGLPIYEEAFLTPEYLERHPGDDRLVARLKDLIASQIPLLEVALLLHKMKTPAILLPFHDQLEKCFATIQANVEAKYGKRMTDIKIDRDAEVTLRRHISANQPQMSMDSSRLSETSIGSSDSGISKNQNSRPTTTSSGGFKNTIANLANFNTVNLASDFFEFDRISLSSFTANGSGGKLISNLSSKIGTKLRQTSLGTSPGSKAKKDKTLTKRRSSRKMDRESLSLSVSNSQFYTSPIPTASEHNSSIGQSDRDSGGGPLSLLSPTGATTTVSTATTPTNSLPVFELTEELHPKRPLRSEVEKEKRLSRPPSIATPTMGSRSLPGGGGGGAAPNSSTMAGGDSNSIGSGDSSSNRNSIITNGSTTSEEDSVPPPLPLKTRTDGDYSMMPSGKASADQRLSSPAAANIQQQQQPSNASHYITFKPLMGTTAAAGTTTVVAVNASYDVVETRNHSVIVINSSSSTITGCSSPTPGGGYDDRKRPPTPPPKPARNSKV</sequence>
<dbReference type="Gene3D" id="2.30.30.40">
    <property type="entry name" value="SH3 Domains"/>
    <property type="match status" value="1"/>
</dbReference>
<dbReference type="InterPro" id="IPR056372">
    <property type="entry name" value="TPR_DOCK"/>
</dbReference>
<feature type="compositionally biased region" description="Low complexity" evidence="8">
    <location>
        <begin position="1907"/>
        <end position="1926"/>
    </location>
</feature>
<evidence type="ECO:0000313" key="10">
    <source>
        <dbReference type="Proteomes" id="UP000075840"/>
    </source>
</evidence>
<feature type="compositionally biased region" description="Low complexity" evidence="8">
    <location>
        <begin position="2108"/>
        <end position="2118"/>
    </location>
</feature>
<name>A0A499FS16_ANOAR</name>
<feature type="compositionally biased region" description="Low complexity" evidence="8">
    <location>
        <begin position="1987"/>
        <end position="2006"/>
    </location>
</feature>
<feature type="region of interest" description="Disordered" evidence="8">
    <location>
        <begin position="300"/>
        <end position="361"/>
    </location>
</feature>
<dbReference type="EnsemblMetazoa" id="AARA011481-RB">
    <property type="protein sequence ID" value="AARA011481-PB"/>
    <property type="gene ID" value="AARA011481"/>
</dbReference>
<feature type="compositionally biased region" description="Polar residues" evidence="8">
    <location>
        <begin position="306"/>
        <end position="316"/>
    </location>
</feature>
<dbReference type="Proteomes" id="UP000075840">
    <property type="component" value="Unassembled WGS sequence"/>
</dbReference>
<keyword evidence="4" id="KW-0597">Phosphoprotein</keyword>
<dbReference type="Pfam" id="PF23554">
    <property type="entry name" value="TPR_DOCK"/>
    <property type="match status" value="1"/>
</dbReference>
<reference evidence="9" key="1">
    <citation type="submission" date="2022-08" db="UniProtKB">
        <authorList>
            <consortium name="EnsemblMetazoa"/>
        </authorList>
    </citation>
    <scope>IDENTIFICATION</scope>
    <source>
        <strain evidence="9">Dongola</strain>
    </source>
</reference>
<keyword evidence="10" id="KW-1185">Reference proteome</keyword>
<keyword evidence="2 6" id="KW-0728">SH3 domain</keyword>
<dbReference type="InterPro" id="IPR032376">
    <property type="entry name" value="DOCK_N"/>
</dbReference>
<feature type="compositionally biased region" description="Basic and acidic residues" evidence="8">
    <location>
        <begin position="1936"/>
        <end position="1954"/>
    </location>
</feature>
<dbReference type="InterPro" id="IPR036028">
    <property type="entry name" value="SH3-like_dom_sf"/>
</dbReference>
<dbReference type="InterPro" id="IPR042455">
    <property type="entry name" value="DOCK_N_sub1"/>
</dbReference>
<comment type="subcellular location">
    <subcellularLocation>
        <location evidence="1">Cytoplasm</location>
    </subcellularLocation>
</comment>
<dbReference type="InterPro" id="IPR046770">
    <property type="entry name" value="DOCKER_Lobe_B"/>
</dbReference>
<evidence type="ECO:0000256" key="6">
    <source>
        <dbReference type="PROSITE-ProRule" id="PRU00192"/>
    </source>
</evidence>
<dbReference type="GO" id="GO:0005737">
    <property type="term" value="C:cytoplasm"/>
    <property type="evidence" value="ECO:0007669"/>
    <property type="project" value="UniProtKB-SubCell"/>
</dbReference>
<evidence type="ECO:0000256" key="3">
    <source>
        <dbReference type="ARBA" id="ARBA00022490"/>
    </source>
</evidence>
<accession>A0A499FS16</accession>
<evidence type="ECO:0000256" key="5">
    <source>
        <dbReference type="ARBA" id="ARBA00022658"/>
    </source>
</evidence>
<dbReference type="PROSITE" id="PS51651">
    <property type="entry name" value="DOCKER"/>
    <property type="match status" value="1"/>
</dbReference>
<dbReference type="Pfam" id="PF14429">
    <property type="entry name" value="DOCK-C2"/>
    <property type="match status" value="1"/>
</dbReference>
<dbReference type="GO" id="GO:0016477">
    <property type="term" value="P:cell migration"/>
    <property type="evidence" value="ECO:0007669"/>
    <property type="project" value="TreeGrafter"/>
</dbReference>